<dbReference type="HOGENOM" id="CLU_2061531_0_0_1"/>
<dbReference type="EMBL" id="KE504146">
    <property type="protein sequence ID" value="EPT00893.1"/>
    <property type="molecule type" value="Genomic_DNA"/>
</dbReference>
<dbReference type="STRING" id="743788.S8E8C8"/>
<gene>
    <name evidence="1" type="ORF">FOMPIDRAFT_112678</name>
</gene>
<sequence>MDGPSLPLPEGPTPTYTEVPVTVDSKPKAPLATAPDGYPVLESANVVAETVELPPDEDLSADARLDLADPDTKDIGWNEDVGHLPPTIVHGLSNENLSLLIRRFNKYGGWSSNSAVSYW</sequence>
<dbReference type="InParanoid" id="S8E8C8"/>
<organism evidence="1 2">
    <name type="scientific">Fomitopsis schrenkii</name>
    <name type="common">Brown rot fungus</name>
    <dbReference type="NCBI Taxonomy" id="2126942"/>
    <lineage>
        <taxon>Eukaryota</taxon>
        <taxon>Fungi</taxon>
        <taxon>Dikarya</taxon>
        <taxon>Basidiomycota</taxon>
        <taxon>Agaricomycotina</taxon>
        <taxon>Agaricomycetes</taxon>
        <taxon>Polyporales</taxon>
        <taxon>Fomitopsis</taxon>
    </lineage>
</organism>
<keyword evidence="2" id="KW-1185">Reference proteome</keyword>
<name>S8E8C8_FOMSC</name>
<protein>
    <submittedName>
        <fullName evidence="1">Uncharacterized protein</fullName>
    </submittedName>
</protein>
<proteinExistence type="predicted"/>
<accession>S8E8C8</accession>
<evidence type="ECO:0000313" key="1">
    <source>
        <dbReference type="EMBL" id="EPT00893.1"/>
    </source>
</evidence>
<dbReference type="InterPro" id="IPR021709">
    <property type="entry name" value="DUF3292"/>
</dbReference>
<dbReference type="OrthoDB" id="1708389at2759"/>
<reference evidence="1 2" key="1">
    <citation type="journal article" date="2012" name="Science">
        <title>The Paleozoic origin of enzymatic lignin decomposition reconstructed from 31 fungal genomes.</title>
        <authorList>
            <person name="Floudas D."/>
            <person name="Binder M."/>
            <person name="Riley R."/>
            <person name="Barry K."/>
            <person name="Blanchette R.A."/>
            <person name="Henrissat B."/>
            <person name="Martinez A.T."/>
            <person name="Otillar R."/>
            <person name="Spatafora J.W."/>
            <person name="Yadav J.S."/>
            <person name="Aerts A."/>
            <person name="Benoit I."/>
            <person name="Boyd A."/>
            <person name="Carlson A."/>
            <person name="Copeland A."/>
            <person name="Coutinho P.M."/>
            <person name="de Vries R.P."/>
            <person name="Ferreira P."/>
            <person name="Findley K."/>
            <person name="Foster B."/>
            <person name="Gaskell J."/>
            <person name="Glotzer D."/>
            <person name="Gorecki P."/>
            <person name="Heitman J."/>
            <person name="Hesse C."/>
            <person name="Hori C."/>
            <person name="Igarashi K."/>
            <person name="Jurgens J.A."/>
            <person name="Kallen N."/>
            <person name="Kersten P."/>
            <person name="Kohler A."/>
            <person name="Kuees U."/>
            <person name="Kumar T.K.A."/>
            <person name="Kuo A."/>
            <person name="LaButti K."/>
            <person name="Larrondo L.F."/>
            <person name="Lindquist E."/>
            <person name="Ling A."/>
            <person name="Lombard V."/>
            <person name="Lucas S."/>
            <person name="Lundell T."/>
            <person name="Martin R."/>
            <person name="McLaughlin D.J."/>
            <person name="Morgenstern I."/>
            <person name="Morin E."/>
            <person name="Murat C."/>
            <person name="Nagy L.G."/>
            <person name="Nolan M."/>
            <person name="Ohm R.A."/>
            <person name="Patyshakuliyeva A."/>
            <person name="Rokas A."/>
            <person name="Ruiz-Duenas F.J."/>
            <person name="Sabat G."/>
            <person name="Salamov A."/>
            <person name="Samejima M."/>
            <person name="Schmutz J."/>
            <person name="Slot J.C."/>
            <person name="St John F."/>
            <person name="Stenlid J."/>
            <person name="Sun H."/>
            <person name="Sun S."/>
            <person name="Syed K."/>
            <person name="Tsang A."/>
            <person name="Wiebenga A."/>
            <person name="Young D."/>
            <person name="Pisabarro A."/>
            <person name="Eastwood D.C."/>
            <person name="Martin F."/>
            <person name="Cullen D."/>
            <person name="Grigoriev I.V."/>
            <person name="Hibbett D.S."/>
        </authorList>
    </citation>
    <scope>NUCLEOTIDE SEQUENCE</scope>
    <source>
        <strain evidence="2">FP-58527</strain>
    </source>
</reference>
<dbReference type="Proteomes" id="UP000015241">
    <property type="component" value="Unassembled WGS sequence"/>
</dbReference>
<dbReference type="AlphaFoldDB" id="S8E8C8"/>
<dbReference type="Pfam" id="PF11696">
    <property type="entry name" value="DUF3292"/>
    <property type="match status" value="1"/>
</dbReference>
<evidence type="ECO:0000313" key="2">
    <source>
        <dbReference type="Proteomes" id="UP000015241"/>
    </source>
</evidence>